<dbReference type="GO" id="GO:0019843">
    <property type="term" value="F:rRNA binding"/>
    <property type="evidence" value="ECO:0007669"/>
    <property type="project" value="UniProtKB-UniRule"/>
</dbReference>
<dbReference type="Gene3D" id="3.10.430.100">
    <property type="entry name" value="Ribosomal protein L9, C-terminal domain"/>
    <property type="match status" value="1"/>
</dbReference>
<dbReference type="SUPFAM" id="SSF55653">
    <property type="entry name" value="Ribosomal protein L9 C-domain"/>
    <property type="match status" value="1"/>
</dbReference>
<dbReference type="InterPro" id="IPR020070">
    <property type="entry name" value="Ribosomal_bL9_N"/>
</dbReference>
<dbReference type="NCBIfam" id="TIGR00158">
    <property type="entry name" value="L9"/>
    <property type="match status" value="1"/>
</dbReference>
<dbReference type="InterPro" id="IPR020594">
    <property type="entry name" value="Ribosomal_bL9_bac/chp"/>
</dbReference>
<evidence type="ECO:0000259" key="9">
    <source>
        <dbReference type="PROSITE" id="PS00651"/>
    </source>
</evidence>
<evidence type="ECO:0000256" key="6">
    <source>
        <dbReference type="ARBA" id="ARBA00035292"/>
    </source>
</evidence>
<evidence type="ECO:0000256" key="8">
    <source>
        <dbReference type="SAM" id="Coils"/>
    </source>
</evidence>
<dbReference type="FunFam" id="3.40.5.10:FF:000002">
    <property type="entry name" value="50S ribosomal protein L9"/>
    <property type="match status" value="1"/>
</dbReference>
<sequence length="147" mass="16590">MQVILKQDVDKLGKRGDLIKVSDGYARNYLIPRGLAEEATTEKIKKLEEFKRIEEKRAKKLEEEAREKAKMLQGKQVIVRVSAGEKGKLFGSVTNAHISEAIQEQLGVEVDKKLVKLENPIKELGAYPVKIKLHPNVEIDMTVKVEA</sequence>
<keyword evidence="8" id="KW-0175">Coiled coil</keyword>
<dbReference type="InterPro" id="IPR036791">
    <property type="entry name" value="Ribosomal_bL9_C_sf"/>
</dbReference>
<evidence type="ECO:0000256" key="3">
    <source>
        <dbReference type="ARBA" id="ARBA00022884"/>
    </source>
</evidence>
<dbReference type="eggNOG" id="COG0359">
    <property type="taxonomic scope" value="Bacteria"/>
</dbReference>
<accession>A0A0T5XBG2</accession>
<dbReference type="GO" id="GO:0005840">
    <property type="term" value="C:ribosome"/>
    <property type="evidence" value="ECO:0007669"/>
    <property type="project" value="UniProtKB-KW"/>
</dbReference>
<comment type="similarity">
    <text evidence="1 7">Belongs to the bacterial ribosomal protein bL9 family.</text>
</comment>
<dbReference type="GO" id="GO:0006412">
    <property type="term" value="P:translation"/>
    <property type="evidence" value="ECO:0007669"/>
    <property type="project" value="UniProtKB-UniRule"/>
</dbReference>
<evidence type="ECO:0000256" key="4">
    <source>
        <dbReference type="ARBA" id="ARBA00022980"/>
    </source>
</evidence>
<gene>
    <name evidence="7" type="primary">rplI</name>
    <name evidence="10" type="ORF">HMPREF1705_02958</name>
</gene>
<feature type="domain" description="Ribosomal protein L9" evidence="9">
    <location>
        <begin position="13"/>
        <end position="40"/>
    </location>
</feature>
<evidence type="ECO:0000256" key="5">
    <source>
        <dbReference type="ARBA" id="ARBA00023274"/>
    </source>
</evidence>
<evidence type="ECO:0000256" key="7">
    <source>
        <dbReference type="HAMAP-Rule" id="MF_00503"/>
    </source>
</evidence>
<comment type="caution">
    <text evidence="10">The sequence shown here is derived from an EMBL/GenBank/DDBJ whole genome shotgun (WGS) entry which is preliminary data.</text>
</comment>
<dbReference type="InterPro" id="IPR036935">
    <property type="entry name" value="Ribosomal_bL9_N_sf"/>
</dbReference>
<keyword evidence="2 7" id="KW-0699">rRNA-binding</keyword>
<comment type="function">
    <text evidence="7">Binds to the 23S rRNA.</text>
</comment>
<dbReference type="STRING" id="592015.HMPREF1705_02958"/>
<dbReference type="RefSeq" id="WP_009201585.1">
    <property type="nucleotide sequence ID" value="NZ_ACJX03000001.1"/>
</dbReference>
<dbReference type="InterPro" id="IPR009027">
    <property type="entry name" value="Ribosomal_bL9/RNase_H1_N"/>
</dbReference>
<dbReference type="Proteomes" id="UP000005273">
    <property type="component" value="Unassembled WGS sequence"/>
</dbReference>
<proteinExistence type="inferred from homology"/>
<keyword evidence="3 7" id="KW-0694">RNA-binding</keyword>
<name>A0A0T5XBG2_9BACT</name>
<dbReference type="PROSITE" id="PS00651">
    <property type="entry name" value="RIBOSOMAL_L9"/>
    <property type="match status" value="1"/>
</dbReference>
<evidence type="ECO:0000313" key="10">
    <source>
        <dbReference type="EMBL" id="KRT35711.1"/>
    </source>
</evidence>
<dbReference type="Pfam" id="PF03948">
    <property type="entry name" value="Ribosomal_L9_C"/>
    <property type="match status" value="1"/>
</dbReference>
<feature type="coiled-coil region" evidence="8">
    <location>
        <begin position="36"/>
        <end position="71"/>
    </location>
</feature>
<dbReference type="EMBL" id="ACJX03000001">
    <property type="protein sequence ID" value="KRT35711.1"/>
    <property type="molecule type" value="Genomic_DNA"/>
</dbReference>
<dbReference type="InterPro" id="IPR000244">
    <property type="entry name" value="Ribosomal_bL9"/>
</dbReference>
<evidence type="ECO:0000313" key="11">
    <source>
        <dbReference type="Proteomes" id="UP000005273"/>
    </source>
</evidence>
<keyword evidence="4 7" id="KW-0689">Ribosomal protein</keyword>
<dbReference type="PANTHER" id="PTHR21368">
    <property type="entry name" value="50S RIBOSOMAL PROTEIN L9"/>
    <property type="match status" value="1"/>
</dbReference>
<evidence type="ECO:0000256" key="2">
    <source>
        <dbReference type="ARBA" id="ARBA00022730"/>
    </source>
</evidence>
<keyword evidence="11" id="KW-1185">Reference proteome</keyword>
<dbReference type="HAMAP" id="MF_00503">
    <property type="entry name" value="Ribosomal_bL9"/>
    <property type="match status" value="1"/>
</dbReference>
<dbReference type="AlphaFoldDB" id="A0A0T5XBG2"/>
<dbReference type="InterPro" id="IPR020069">
    <property type="entry name" value="Ribosomal_bL9_C"/>
</dbReference>
<protein>
    <recommendedName>
        <fullName evidence="6 7">Large ribosomal subunit protein bL9</fullName>
    </recommendedName>
</protein>
<dbReference type="OrthoDB" id="9788336at2"/>
<keyword evidence="5 7" id="KW-0687">Ribonucleoprotein</keyword>
<dbReference type="GO" id="GO:1990904">
    <property type="term" value="C:ribonucleoprotein complex"/>
    <property type="evidence" value="ECO:0007669"/>
    <property type="project" value="UniProtKB-KW"/>
</dbReference>
<dbReference type="Gene3D" id="3.40.5.10">
    <property type="entry name" value="Ribosomal protein L9, N-terminal domain"/>
    <property type="match status" value="1"/>
</dbReference>
<evidence type="ECO:0000256" key="1">
    <source>
        <dbReference type="ARBA" id="ARBA00010605"/>
    </source>
</evidence>
<dbReference type="Pfam" id="PF01281">
    <property type="entry name" value="Ribosomal_L9_N"/>
    <property type="match status" value="1"/>
</dbReference>
<organism evidence="10 11">
    <name type="scientific">Acetomicrobium hydrogeniformans ATCC BAA-1850</name>
    <dbReference type="NCBI Taxonomy" id="592015"/>
    <lineage>
        <taxon>Bacteria</taxon>
        <taxon>Thermotogati</taxon>
        <taxon>Synergistota</taxon>
        <taxon>Synergistia</taxon>
        <taxon>Synergistales</taxon>
        <taxon>Acetomicrobiaceae</taxon>
        <taxon>Acetomicrobium</taxon>
    </lineage>
</organism>
<reference evidence="11" key="1">
    <citation type="submission" date="2012-09" db="EMBL/GenBank/DDBJ databases">
        <authorList>
            <person name="Weinstock G."/>
            <person name="Sodergren E."/>
            <person name="Clifton S."/>
            <person name="Fulton L."/>
            <person name="Fulton B."/>
            <person name="Courtney L."/>
            <person name="Fronick C."/>
            <person name="Harrison M."/>
            <person name="Strong C."/>
            <person name="Farmer C."/>
            <person name="Delehaunty K."/>
            <person name="Markovic C."/>
            <person name="Hall O."/>
            <person name="Minx P."/>
            <person name="Tomlinson C."/>
            <person name="Mitreva M."/>
            <person name="Nelson J."/>
            <person name="Hou S."/>
            <person name="Wollam A."/>
            <person name="Pepin K.H."/>
            <person name="Johnson M."/>
            <person name="Bhonagiri V."/>
            <person name="Nash W.E."/>
            <person name="Suruliraj S."/>
            <person name="Warren W."/>
            <person name="Chinwalla A."/>
            <person name="Mardis E.R."/>
            <person name="Wilson R.K."/>
        </authorList>
    </citation>
    <scope>NUCLEOTIDE SEQUENCE [LARGE SCALE GENOMIC DNA]</scope>
    <source>
        <strain evidence="11">OS1</strain>
    </source>
</reference>
<dbReference type="GO" id="GO:0003735">
    <property type="term" value="F:structural constituent of ribosome"/>
    <property type="evidence" value="ECO:0007669"/>
    <property type="project" value="InterPro"/>
</dbReference>
<dbReference type="SUPFAM" id="SSF55658">
    <property type="entry name" value="L9 N-domain-like"/>
    <property type="match status" value="1"/>
</dbReference>